<reference evidence="4 5" key="1">
    <citation type="submission" date="2016-04" db="EMBL/GenBank/DDBJ databases">
        <title>First whole genome shotgun sequence of the bacterium Enteractinococcus sp. strain UASWS1574.</title>
        <authorList>
            <person name="Crovadore J."/>
            <person name="Chablais R."/>
            <person name="Lefort F."/>
        </authorList>
    </citation>
    <scope>NUCLEOTIDE SEQUENCE [LARGE SCALE GENOMIC DNA]</scope>
    <source>
        <strain evidence="4 5">UASWS1574</strain>
    </source>
</reference>
<dbReference type="EMBL" id="LXEY01000007">
    <property type="protein sequence ID" value="OAV62868.1"/>
    <property type="molecule type" value="Genomic_DNA"/>
</dbReference>
<evidence type="ECO:0000256" key="1">
    <source>
        <dbReference type="SAM" id="MobiDB-lite"/>
    </source>
</evidence>
<dbReference type="Proteomes" id="UP000078292">
    <property type="component" value="Unassembled WGS sequence"/>
</dbReference>
<sequence>MFAIIFLAAIRVLDNEFVLLILPVSHPIALFLGPLLITRSRDRDSTANYDDAPNRPASKRQRTATIASIVVIACTAIWAAWPRYLTGDIERSGPEHHPSPRMETPSDSPTPSPITPPATPEPTAAPTQAASACEASALDVTIGGWDAATGARGAGIVVTNHSAGACQLQGMPDLRIIQAGQDLEVNVSEYELSEDGQETYSTITVGPGQSAQAIVYWRGERGAHHDDSAQQVQIMVNGAWLDAAFEFHEHMQPMDSPFDVLPGSELEIGKWTLR</sequence>
<evidence type="ECO:0000256" key="2">
    <source>
        <dbReference type="SAM" id="Phobius"/>
    </source>
</evidence>
<evidence type="ECO:0000259" key="3">
    <source>
        <dbReference type="Pfam" id="PF14016"/>
    </source>
</evidence>
<feature type="compositionally biased region" description="Basic and acidic residues" evidence="1">
    <location>
        <begin position="91"/>
        <end position="100"/>
    </location>
</feature>
<keyword evidence="2" id="KW-1133">Transmembrane helix</keyword>
<proteinExistence type="predicted"/>
<dbReference type="Pfam" id="PF14016">
    <property type="entry name" value="DUF4232"/>
    <property type="match status" value="1"/>
</dbReference>
<accession>A0A1B7M2P4</accession>
<dbReference type="AlphaFoldDB" id="A0A1B7M2P4"/>
<organism evidence="4 5">
    <name type="scientific">Enteractinococcus helveticum</name>
    <dbReference type="NCBI Taxonomy" id="1837282"/>
    <lineage>
        <taxon>Bacteria</taxon>
        <taxon>Bacillati</taxon>
        <taxon>Actinomycetota</taxon>
        <taxon>Actinomycetes</taxon>
        <taxon>Micrococcales</taxon>
        <taxon>Micrococcaceae</taxon>
    </lineage>
</organism>
<keyword evidence="5" id="KW-1185">Reference proteome</keyword>
<protein>
    <recommendedName>
        <fullName evidence="3">DUF4232 domain-containing protein</fullName>
    </recommendedName>
</protein>
<comment type="caution">
    <text evidence="4">The sequence shown here is derived from an EMBL/GenBank/DDBJ whole genome shotgun (WGS) entry which is preliminary data.</text>
</comment>
<feature type="compositionally biased region" description="Low complexity" evidence="1">
    <location>
        <begin position="121"/>
        <end position="131"/>
    </location>
</feature>
<feature type="domain" description="DUF4232" evidence="3">
    <location>
        <begin position="133"/>
        <end position="237"/>
    </location>
</feature>
<dbReference type="InterPro" id="IPR025326">
    <property type="entry name" value="DUF4232"/>
</dbReference>
<evidence type="ECO:0000313" key="4">
    <source>
        <dbReference type="EMBL" id="OAV62868.1"/>
    </source>
</evidence>
<keyword evidence="2" id="KW-0472">Membrane</keyword>
<feature type="region of interest" description="Disordered" evidence="1">
    <location>
        <begin position="91"/>
        <end position="131"/>
    </location>
</feature>
<dbReference type="RefSeq" id="WP_043056752.1">
    <property type="nucleotide sequence ID" value="NZ_LXEY01000007.1"/>
</dbReference>
<name>A0A1B7M2P4_9MICC</name>
<gene>
    <name evidence="4" type="ORF">A6F49_04205</name>
</gene>
<dbReference type="OrthoDB" id="5175658at2"/>
<evidence type="ECO:0000313" key="5">
    <source>
        <dbReference type="Proteomes" id="UP000078292"/>
    </source>
</evidence>
<feature type="compositionally biased region" description="Pro residues" evidence="1">
    <location>
        <begin position="108"/>
        <end position="120"/>
    </location>
</feature>
<keyword evidence="2" id="KW-0812">Transmembrane</keyword>
<feature type="transmembrane region" description="Helical" evidence="2">
    <location>
        <begin position="63"/>
        <end position="81"/>
    </location>
</feature>
<feature type="transmembrane region" description="Helical" evidence="2">
    <location>
        <begin position="17"/>
        <end position="37"/>
    </location>
</feature>